<protein>
    <submittedName>
        <fullName evidence="9">Inner membrane protein YjjP</fullName>
    </submittedName>
</protein>
<reference evidence="9" key="1">
    <citation type="submission" date="2024-05" db="EMBL/GenBank/DDBJ databases">
        <title>Isolation and characterization of Sporomusa carbonis sp. nov., a carboxydotrophic hydrogenogen in the genus of Sporomusa isolated from a charcoal burning pile.</title>
        <authorList>
            <person name="Boeer T."/>
            <person name="Rosenbaum F."/>
            <person name="Eysell L."/>
            <person name="Mueller V."/>
            <person name="Daniel R."/>
            <person name="Poehlein A."/>
        </authorList>
    </citation>
    <scope>NUCLEOTIDE SEQUENCE [LARGE SCALE GENOMIC DNA]</scope>
    <source>
        <strain evidence="9">DSM 3132</strain>
    </source>
</reference>
<name>A0ABZ3IWE2_SPOA4</name>
<dbReference type="Pfam" id="PF06738">
    <property type="entry name" value="ThrE"/>
    <property type="match status" value="1"/>
</dbReference>
<evidence type="ECO:0000256" key="4">
    <source>
        <dbReference type="ARBA" id="ARBA00022989"/>
    </source>
</evidence>
<evidence type="ECO:0000256" key="3">
    <source>
        <dbReference type="ARBA" id="ARBA00022692"/>
    </source>
</evidence>
<keyword evidence="10" id="KW-1185">Reference proteome</keyword>
<evidence type="ECO:0000259" key="8">
    <source>
        <dbReference type="Pfam" id="PF06738"/>
    </source>
</evidence>
<keyword evidence="4 7" id="KW-1133">Transmembrane helix</keyword>
<keyword evidence="5 7" id="KW-0472">Membrane</keyword>
<feature type="domain" description="Threonine/serine exporter-like N-terminal" evidence="8">
    <location>
        <begin position="10"/>
        <end position="250"/>
    </location>
</feature>
<keyword evidence="2" id="KW-1003">Cell membrane</keyword>
<sequence>MRILLEQIMDIAVLAGEIMLTNGAETSRVEETMFHIARALGAVKAESFVIPTGVFLTVTDCEGRTSTVMRRIHDRTINLDRIAKVNELSRRLTDRRMDYDAAYAHLERIARERTGFSLVPSMLASGVVGGTAALLLNAGLPESAAAFGTALVVRYIAHVVSRLHGVRFTFEFFGGVTAALVGTQIQHFWPQVSSDIVVVGGVMPLVPGVAITNAIRDVIAGDLLSGLSRGLEAALTSVAISMGVMIILAVSRC</sequence>
<evidence type="ECO:0000256" key="2">
    <source>
        <dbReference type="ARBA" id="ARBA00022475"/>
    </source>
</evidence>
<evidence type="ECO:0000256" key="5">
    <source>
        <dbReference type="ARBA" id="ARBA00023136"/>
    </source>
</evidence>
<proteinExistence type="inferred from homology"/>
<evidence type="ECO:0000313" key="9">
    <source>
        <dbReference type="EMBL" id="XFO70389.1"/>
    </source>
</evidence>
<dbReference type="EMBL" id="CP155571">
    <property type="protein sequence ID" value="XFO70389.1"/>
    <property type="molecule type" value="Genomic_DNA"/>
</dbReference>
<evidence type="ECO:0000256" key="1">
    <source>
        <dbReference type="ARBA" id="ARBA00004651"/>
    </source>
</evidence>
<evidence type="ECO:0000256" key="7">
    <source>
        <dbReference type="SAM" id="Phobius"/>
    </source>
</evidence>
<keyword evidence="3 7" id="KW-0812">Transmembrane</keyword>
<dbReference type="PANTHER" id="PTHR34390:SF2">
    <property type="entry name" value="SUCCINATE TRANSPORTER SUBUNIT YJJP-RELATED"/>
    <property type="match status" value="1"/>
</dbReference>
<feature type="transmembrane region" description="Helical" evidence="7">
    <location>
        <begin position="118"/>
        <end position="138"/>
    </location>
</feature>
<comment type="similarity">
    <text evidence="6">Belongs to the ThrE exporter (TC 2.A.79) family.</text>
</comment>
<evidence type="ECO:0000256" key="6">
    <source>
        <dbReference type="ARBA" id="ARBA00034125"/>
    </source>
</evidence>
<dbReference type="RefSeq" id="WP_093793936.1">
    <property type="nucleotide sequence ID" value="NZ_CP155571.1"/>
</dbReference>
<dbReference type="InterPro" id="IPR010619">
    <property type="entry name" value="ThrE-like_N"/>
</dbReference>
<dbReference type="PANTHER" id="PTHR34390">
    <property type="entry name" value="UPF0442 PROTEIN YJJB-RELATED"/>
    <property type="match status" value="1"/>
</dbReference>
<gene>
    <name evidence="9" type="primary">yjjP</name>
    <name evidence="9" type="ORF">SPACI_003770</name>
</gene>
<feature type="transmembrane region" description="Helical" evidence="7">
    <location>
        <begin position="168"/>
        <end position="189"/>
    </location>
</feature>
<dbReference type="InterPro" id="IPR050539">
    <property type="entry name" value="ThrE_Dicarb/AminoAcid_Exp"/>
</dbReference>
<dbReference type="Proteomes" id="UP000216052">
    <property type="component" value="Chromosome"/>
</dbReference>
<evidence type="ECO:0000313" key="10">
    <source>
        <dbReference type="Proteomes" id="UP000216052"/>
    </source>
</evidence>
<accession>A0ABZ3IWE2</accession>
<organism evidence="9 10">
    <name type="scientific">Sporomusa acidovorans (strain ATCC 49682 / DSM 3132 / Mol)</name>
    <dbReference type="NCBI Taxonomy" id="1123286"/>
    <lineage>
        <taxon>Bacteria</taxon>
        <taxon>Bacillati</taxon>
        <taxon>Bacillota</taxon>
        <taxon>Negativicutes</taxon>
        <taxon>Selenomonadales</taxon>
        <taxon>Sporomusaceae</taxon>
        <taxon>Sporomusa</taxon>
    </lineage>
</organism>
<feature type="transmembrane region" description="Helical" evidence="7">
    <location>
        <begin position="233"/>
        <end position="251"/>
    </location>
</feature>
<comment type="subcellular location">
    <subcellularLocation>
        <location evidence="1">Cell membrane</location>
        <topology evidence="1">Multi-pass membrane protein</topology>
    </subcellularLocation>
</comment>